<dbReference type="Proteomes" id="UP000181951">
    <property type="component" value="Unassembled WGS sequence"/>
</dbReference>
<evidence type="ECO:0000313" key="3">
    <source>
        <dbReference type="EMBL" id="SEN42538.1"/>
    </source>
</evidence>
<proteinExistence type="predicted"/>
<dbReference type="EMBL" id="FODD01000005">
    <property type="protein sequence ID" value="SEN42538.1"/>
    <property type="molecule type" value="Genomic_DNA"/>
</dbReference>
<dbReference type="InterPro" id="IPR001466">
    <property type="entry name" value="Beta-lactam-related"/>
</dbReference>
<keyword evidence="4" id="KW-1185">Reference proteome</keyword>
<dbReference type="Pfam" id="PF24491">
    <property type="entry name" value="DUF7586"/>
    <property type="match status" value="1"/>
</dbReference>
<evidence type="ECO:0000259" key="2">
    <source>
        <dbReference type="Pfam" id="PF24491"/>
    </source>
</evidence>
<dbReference type="SUPFAM" id="SSF56601">
    <property type="entry name" value="beta-lactamase/transpeptidase-like"/>
    <property type="match status" value="1"/>
</dbReference>
<dbReference type="InterPro" id="IPR050491">
    <property type="entry name" value="AmpC-like"/>
</dbReference>
<evidence type="ECO:0000259" key="1">
    <source>
        <dbReference type="Pfam" id="PF00144"/>
    </source>
</evidence>
<dbReference type="Pfam" id="PF00144">
    <property type="entry name" value="Beta-lactamase"/>
    <property type="match status" value="1"/>
</dbReference>
<dbReference type="PANTHER" id="PTHR46825:SF7">
    <property type="entry name" value="D-ALANYL-D-ALANINE CARBOXYPEPTIDASE"/>
    <property type="match status" value="1"/>
</dbReference>
<feature type="domain" description="DUF7586" evidence="2">
    <location>
        <begin position="368"/>
        <end position="451"/>
    </location>
</feature>
<dbReference type="PANTHER" id="PTHR46825">
    <property type="entry name" value="D-ALANYL-D-ALANINE-CARBOXYPEPTIDASE/ENDOPEPTIDASE AMPH"/>
    <property type="match status" value="1"/>
</dbReference>
<organism evidence="3 4">
    <name type="scientific">Actinacidiphila rubida</name>
    <dbReference type="NCBI Taxonomy" id="310780"/>
    <lineage>
        <taxon>Bacteria</taxon>
        <taxon>Bacillati</taxon>
        <taxon>Actinomycetota</taxon>
        <taxon>Actinomycetes</taxon>
        <taxon>Kitasatosporales</taxon>
        <taxon>Streptomycetaceae</taxon>
        <taxon>Actinacidiphila</taxon>
    </lineage>
</organism>
<dbReference type="InterPro" id="IPR012338">
    <property type="entry name" value="Beta-lactam/transpept-like"/>
</dbReference>
<evidence type="ECO:0000313" key="4">
    <source>
        <dbReference type="Proteomes" id="UP000181951"/>
    </source>
</evidence>
<gene>
    <name evidence="3" type="ORF">SAMN05216267_100561</name>
</gene>
<name>A0A1H8GGV8_9ACTN</name>
<feature type="domain" description="Beta-lactamase-related" evidence="1">
    <location>
        <begin position="35"/>
        <end position="350"/>
    </location>
</feature>
<dbReference type="STRING" id="310780.SAMN05216267_100561"/>
<accession>A0A1H8GGV8</accession>
<dbReference type="InterPro" id="IPR056008">
    <property type="entry name" value="DUF7586"/>
</dbReference>
<reference evidence="3 4" key="1">
    <citation type="submission" date="2016-10" db="EMBL/GenBank/DDBJ databases">
        <authorList>
            <person name="de Groot N.N."/>
        </authorList>
    </citation>
    <scope>NUCLEOTIDE SEQUENCE [LARGE SCALE GENOMIC DNA]</scope>
    <source>
        <strain evidence="3 4">CGMCC 4.2026</strain>
    </source>
</reference>
<dbReference type="AlphaFoldDB" id="A0A1H8GGV8"/>
<sequence>MAVEPQFPSGTDSPQAYAGGLLPATRRALMHRVAVGQAEGRAPSLVAAVVRDGQPVWTGSQSMVEGHAPDADTQYRIGSITKTFVAVLVMRLRDEGRLELTDPVGRHLPVVDGAAGVTVGQLLAHTSGLASETPGPWWERTPGELRPELADVLGPEPAKLQPGRHYHYSNPGYALLGAVVERLRGMPWGEALAAEVLEPLGMDRTTLLPHQPAAGGFAVHPWADVMVPEAVQETGRMAPAGQLWSTAADLSRWAAFLAAGRDGVLSAGTLEEMRLPAAPPSAVDPDGGYGLGLQLARRNGRQLAGHTGSMPGFLAALWISEEDGIGAVTLANCTSGLAIGGVAADLLAIAADAEPAFPAPWRPDPDLDPALVDLAGPWYWGTSGHALRVRPGGELHLAPLTGQGRGSRFHVEPDGTWTGREGYYAGETLRVVRRADGSVSHLDLGSFVFTREPYDPSAPVPGGFPGWR</sequence>
<protein>
    <submittedName>
        <fullName evidence="3">CubicO group peptidase, beta-lactamase class C family</fullName>
    </submittedName>
</protein>
<dbReference type="Gene3D" id="3.40.710.10">
    <property type="entry name" value="DD-peptidase/beta-lactamase superfamily"/>
    <property type="match status" value="1"/>
</dbReference>